<name>A0A842D3B5_9LIST</name>
<organism evidence="1 2">
    <name type="scientific">Listeria booriae</name>
    <dbReference type="NCBI Taxonomy" id="1552123"/>
    <lineage>
        <taxon>Bacteria</taxon>
        <taxon>Bacillati</taxon>
        <taxon>Bacillota</taxon>
        <taxon>Bacilli</taxon>
        <taxon>Bacillales</taxon>
        <taxon>Listeriaceae</taxon>
        <taxon>Listeria</taxon>
    </lineage>
</organism>
<dbReference type="EMBL" id="JAARWW010000005">
    <property type="protein sequence ID" value="MBC2004447.1"/>
    <property type="molecule type" value="Genomic_DNA"/>
</dbReference>
<comment type="caution">
    <text evidence="1">The sequence shown here is derived from an EMBL/GenBank/DDBJ whole genome shotgun (WGS) entry which is preliminary data.</text>
</comment>
<dbReference type="Proteomes" id="UP000546806">
    <property type="component" value="Unassembled WGS sequence"/>
</dbReference>
<evidence type="ECO:0000313" key="1">
    <source>
        <dbReference type="EMBL" id="MBC2004447.1"/>
    </source>
</evidence>
<protein>
    <submittedName>
        <fullName evidence="1">Phage tail tube protein</fullName>
    </submittedName>
</protein>
<evidence type="ECO:0000313" key="2">
    <source>
        <dbReference type="Proteomes" id="UP000546806"/>
    </source>
</evidence>
<dbReference type="InterPro" id="IPR038628">
    <property type="entry name" value="XkdM-like_sf"/>
</dbReference>
<dbReference type="RefSeq" id="WP_185369373.1">
    <property type="nucleotide sequence ID" value="NZ_JAAROT010000001.1"/>
</dbReference>
<gene>
    <name evidence="1" type="ORF">HCA78_11755</name>
</gene>
<dbReference type="SUPFAM" id="SSF69279">
    <property type="entry name" value="Phage tail proteins"/>
    <property type="match status" value="1"/>
</dbReference>
<dbReference type="InterPro" id="IPR018989">
    <property type="entry name" value="DUF2001"/>
</dbReference>
<dbReference type="Gene3D" id="2.30.110.40">
    <property type="entry name" value="Phage tail tube protein"/>
    <property type="match status" value="1"/>
</dbReference>
<accession>A0A842D3B5</accession>
<sequence length="148" mass="16283">MGFKAQNTISGKEGGLFIDGIEVAEVKTCEATVEKNKSEVNVMGRRMTGSKTTGAKGTGTLTLYKVTSRFVKMIQDYVKTGKDPYFSVQTYIDDKASGRGTERITLKDVNIDSVKIVGLDVDSEALEEEIPFTFEDFDVPESLKSTFD</sequence>
<reference evidence="1 2" key="1">
    <citation type="submission" date="2020-03" db="EMBL/GenBank/DDBJ databases">
        <title>Soil Listeria distribution.</title>
        <authorList>
            <person name="Liao J."/>
            <person name="Wiedmann M."/>
        </authorList>
    </citation>
    <scope>NUCLEOTIDE SEQUENCE [LARGE SCALE GENOMIC DNA]</scope>
    <source>
        <strain evidence="1 2">FSL L7-0435</strain>
    </source>
</reference>
<dbReference type="Pfam" id="PF09393">
    <property type="entry name" value="DUF2001"/>
    <property type="match status" value="1"/>
</dbReference>
<dbReference type="AlphaFoldDB" id="A0A842D3B5"/>
<proteinExistence type="predicted"/>